<evidence type="ECO:0000313" key="3">
    <source>
        <dbReference type="Proteomes" id="UP001196413"/>
    </source>
</evidence>
<evidence type="ECO:0000313" key="2">
    <source>
        <dbReference type="EMBL" id="KAJ1365628.1"/>
    </source>
</evidence>
<gene>
    <name evidence="2" type="ORF">KIN20_026014</name>
</gene>
<accession>A0AAD5N029</accession>
<feature type="compositionally biased region" description="Basic and acidic residues" evidence="1">
    <location>
        <begin position="99"/>
        <end position="114"/>
    </location>
</feature>
<dbReference type="Proteomes" id="UP001196413">
    <property type="component" value="Unassembled WGS sequence"/>
</dbReference>
<dbReference type="AlphaFoldDB" id="A0AAD5N029"/>
<keyword evidence="3" id="KW-1185">Reference proteome</keyword>
<feature type="compositionally biased region" description="Basic and acidic residues" evidence="1">
    <location>
        <begin position="11"/>
        <end position="25"/>
    </location>
</feature>
<name>A0AAD5N029_PARTN</name>
<sequence length="167" mass="19207">MNCLRHFSHPSNKERRHSGQHERDTTPLSNERSTRHERFATSLSLSNNERHDKGRHDDLRHRPTRATKSNATWTICDIALTRATTGDATRTVRHRSHPSNKERTSPLRTAGEHERLATPPLPEQKRVLNSGRQELIMMAPQPIWAASVGATNVNMRKQHHQKKADDR</sequence>
<organism evidence="2 3">
    <name type="scientific">Parelaphostrongylus tenuis</name>
    <name type="common">Meningeal worm</name>
    <dbReference type="NCBI Taxonomy" id="148309"/>
    <lineage>
        <taxon>Eukaryota</taxon>
        <taxon>Metazoa</taxon>
        <taxon>Ecdysozoa</taxon>
        <taxon>Nematoda</taxon>
        <taxon>Chromadorea</taxon>
        <taxon>Rhabditida</taxon>
        <taxon>Rhabditina</taxon>
        <taxon>Rhabditomorpha</taxon>
        <taxon>Strongyloidea</taxon>
        <taxon>Metastrongylidae</taxon>
        <taxon>Parelaphostrongylus</taxon>
    </lineage>
</organism>
<dbReference type="EMBL" id="JAHQIW010005317">
    <property type="protein sequence ID" value="KAJ1365628.1"/>
    <property type="molecule type" value="Genomic_DNA"/>
</dbReference>
<feature type="compositionally biased region" description="Basic and acidic residues" evidence="1">
    <location>
        <begin position="48"/>
        <end position="61"/>
    </location>
</feature>
<reference evidence="2" key="1">
    <citation type="submission" date="2021-06" db="EMBL/GenBank/DDBJ databases">
        <title>Parelaphostrongylus tenuis whole genome reference sequence.</title>
        <authorList>
            <person name="Garwood T.J."/>
            <person name="Larsen P.A."/>
            <person name="Fountain-Jones N.M."/>
            <person name="Garbe J.R."/>
            <person name="Macchietto M.G."/>
            <person name="Kania S.A."/>
            <person name="Gerhold R.W."/>
            <person name="Richards J.E."/>
            <person name="Wolf T.M."/>
        </authorList>
    </citation>
    <scope>NUCLEOTIDE SEQUENCE</scope>
    <source>
        <strain evidence="2">MNPRO001-30</strain>
        <tissue evidence="2">Meninges</tissue>
    </source>
</reference>
<evidence type="ECO:0000256" key="1">
    <source>
        <dbReference type="SAM" id="MobiDB-lite"/>
    </source>
</evidence>
<proteinExistence type="predicted"/>
<protein>
    <submittedName>
        <fullName evidence="2">Uncharacterized protein</fullName>
    </submittedName>
</protein>
<comment type="caution">
    <text evidence="2">The sequence shown here is derived from an EMBL/GenBank/DDBJ whole genome shotgun (WGS) entry which is preliminary data.</text>
</comment>
<feature type="region of interest" description="Disordered" evidence="1">
    <location>
        <begin position="1"/>
        <end position="65"/>
    </location>
</feature>
<feature type="region of interest" description="Disordered" evidence="1">
    <location>
        <begin position="87"/>
        <end position="114"/>
    </location>
</feature>